<gene>
    <name evidence="6" type="ORF">SAMN04487904_11655</name>
</gene>
<dbReference type="GO" id="GO:0046872">
    <property type="term" value="F:metal ion binding"/>
    <property type="evidence" value="ECO:0007669"/>
    <property type="project" value="UniProtKB-KW"/>
</dbReference>
<dbReference type="GO" id="GO:0051536">
    <property type="term" value="F:iron-sulfur cluster binding"/>
    <property type="evidence" value="ECO:0007669"/>
    <property type="project" value="UniProtKB-KW"/>
</dbReference>
<organism evidence="6 7">
    <name type="scientific">Actinopolyspora righensis</name>
    <dbReference type="NCBI Taxonomy" id="995060"/>
    <lineage>
        <taxon>Bacteria</taxon>
        <taxon>Bacillati</taxon>
        <taxon>Actinomycetota</taxon>
        <taxon>Actinomycetes</taxon>
        <taxon>Actinopolysporales</taxon>
        <taxon>Actinopolysporaceae</taxon>
        <taxon>Actinopolyspora</taxon>
        <taxon>Actinopolyspora alba group</taxon>
    </lineage>
</organism>
<keyword evidence="3" id="KW-0411">Iron-sulfur</keyword>
<keyword evidence="1" id="KW-0479">Metal-binding</keyword>
<protein>
    <submittedName>
        <fullName evidence="6">DNA repair photolyase</fullName>
    </submittedName>
</protein>
<reference evidence="7" key="1">
    <citation type="submission" date="2016-10" db="EMBL/GenBank/DDBJ databases">
        <authorList>
            <person name="Varghese N."/>
            <person name="Submissions S."/>
        </authorList>
    </citation>
    <scope>NUCLEOTIDE SEQUENCE [LARGE SCALE GENOMIC DNA]</scope>
    <source>
        <strain evidence="7">DSM 45501</strain>
    </source>
</reference>
<keyword evidence="6" id="KW-0456">Lyase</keyword>
<evidence type="ECO:0000259" key="5">
    <source>
        <dbReference type="PROSITE" id="PS51918"/>
    </source>
</evidence>
<evidence type="ECO:0000256" key="4">
    <source>
        <dbReference type="SAM" id="MobiDB-lite"/>
    </source>
</evidence>
<feature type="compositionally biased region" description="Polar residues" evidence="4">
    <location>
        <begin position="411"/>
        <end position="421"/>
    </location>
</feature>
<dbReference type="InterPro" id="IPR058240">
    <property type="entry name" value="rSAM_sf"/>
</dbReference>
<accession>A0A1I7CAW6</accession>
<evidence type="ECO:0000256" key="1">
    <source>
        <dbReference type="ARBA" id="ARBA00022723"/>
    </source>
</evidence>
<dbReference type="SFLD" id="SFLDG01084">
    <property type="entry name" value="Uncharacterised_Radical_SAM_Su"/>
    <property type="match status" value="1"/>
</dbReference>
<dbReference type="NCBIfam" id="NF038135">
    <property type="entry name" value="rSAM_Rv2578c"/>
    <property type="match status" value="1"/>
</dbReference>
<keyword evidence="2" id="KW-0408">Iron</keyword>
<dbReference type="SMART" id="SM00729">
    <property type="entry name" value="Elp3"/>
    <property type="match status" value="1"/>
</dbReference>
<evidence type="ECO:0000256" key="3">
    <source>
        <dbReference type="ARBA" id="ARBA00023014"/>
    </source>
</evidence>
<feature type="domain" description="Radical SAM core" evidence="5">
    <location>
        <begin position="135"/>
        <end position="383"/>
    </location>
</feature>
<sequence length="421" mass="45692">MIVGCSAVAELITYVVPRGRAPGSDGVGARSGAPGGARRLDSCSNKCSNEAVRWEKQRITPPNSPSGEAGAAADIAGETAELDLGVSPEAPRSGDHRIGAGLRLPEPVPIEAGTEDAYAIEIRAKSILNQVPGESGVPFEWTLNPYRGCGHACRYCFARNTHTYLDLDSGHDFDSKIVVKVNAGQLLRRELANPKWRGHPVAMGTNTDPYQRAEGRYALMRDILTALTERANPFSILTKSTLILRDLDLIESAAAVTDVSIAVSIGSLDEGLWRTVEPGTPAPARRLEVVRRFAEAGIGCSVLLAPILPGLSDSWEHIDRTVGALVEAGAKSITPLPLHLRPGAREWYRAWLQREHPSLVPLYARLYRDSSYAPESYRREVVELVERACRAHGMHRESSNGARDTPKRTASETANEQLSLL</sequence>
<dbReference type="GO" id="GO:0016829">
    <property type="term" value="F:lyase activity"/>
    <property type="evidence" value="ECO:0007669"/>
    <property type="project" value="UniProtKB-KW"/>
</dbReference>
<name>A0A1I7CAW6_9ACTN</name>
<dbReference type="AlphaFoldDB" id="A0A1I7CAW6"/>
<dbReference type="Pfam" id="PF04055">
    <property type="entry name" value="Radical_SAM"/>
    <property type="match status" value="1"/>
</dbReference>
<feature type="region of interest" description="Disordered" evidence="4">
    <location>
        <begin position="20"/>
        <end position="42"/>
    </location>
</feature>
<dbReference type="CDD" id="cd01335">
    <property type="entry name" value="Radical_SAM"/>
    <property type="match status" value="1"/>
</dbReference>
<dbReference type="SFLD" id="SFLDS00029">
    <property type="entry name" value="Radical_SAM"/>
    <property type="match status" value="1"/>
</dbReference>
<dbReference type="Proteomes" id="UP000199165">
    <property type="component" value="Unassembled WGS sequence"/>
</dbReference>
<dbReference type="SUPFAM" id="SSF102114">
    <property type="entry name" value="Radical SAM enzymes"/>
    <property type="match status" value="1"/>
</dbReference>
<keyword evidence="7" id="KW-1185">Reference proteome</keyword>
<dbReference type="PANTHER" id="PTHR43432">
    <property type="entry name" value="SLR0285 PROTEIN"/>
    <property type="match status" value="1"/>
</dbReference>
<dbReference type="InterPro" id="IPR007197">
    <property type="entry name" value="rSAM"/>
</dbReference>
<evidence type="ECO:0000256" key="2">
    <source>
        <dbReference type="ARBA" id="ARBA00023004"/>
    </source>
</evidence>
<evidence type="ECO:0000313" key="7">
    <source>
        <dbReference type="Proteomes" id="UP000199165"/>
    </source>
</evidence>
<evidence type="ECO:0000313" key="6">
    <source>
        <dbReference type="EMBL" id="SFT96544.1"/>
    </source>
</evidence>
<dbReference type="EMBL" id="FPAT01000016">
    <property type="protein sequence ID" value="SFT96544.1"/>
    <property type="molecule type" value="Genomic_DNA"/>
</dbReference>
<feature type="region of interest" description="Disordered" evidence="4">
    <location>
        <begin position="393"/>
        <end position="421"/>
    </location>
</feature>
<dbReference type="STRING" id="995060.SAMN04487904_11655"/>
<dbReference type="PROSITE" id="PS51918">
    <property type="entry name" value="RADICAL_SAM"/>
    <property type="match status" value="1"/>
</dbReference>
<dbReference type="InterPro" id="IPR040086">
    <property type="entry name" value="MJ0683-like"/>
</dbReference>
<dbReference type="Gene3D" id="3.80.30.30">
    <property type="match status" value="1"/>
</dbReference>
<proteinExistence type="predicted"/>
<dbReference type="InterPro" id="IPR006638">
    <property type="entry name" value="Elp3/MiaA/NifB-like_rSAM"/>
</dbReference>
<dbReference type="PANTHER" id="PTHR43432:SF3">
    <property type="entry name" value="SLR0285 PROTEIN"/>
    <property type="match status" value="1"/>
</dbReference>
<feature type="compositionally biased region" description="Basic and acidic residues" evidence="4">
    <location>
        <begin position="393"/>
        <end position="410"/>
    </location>
</feature>